<evidence type="ECO:0000313" key="4">
    <source>
        <dbReference type="Proteomes" id="UP001244341"/>
    </source>
</evidence>
<dbReference type="PANTHER" id="PTHR13061">
    <property type="entry name" value="DYNACTIN SUBUNIT P25"/>
    <property type="match status" value="1"/>
</dbReference>
<dbReference type="InterPro" id="IPR001451">
    <property type="entry name" value="Hexapep"/>
</dbReference>
<dbReference type="Proteomes" id="UP001244341">
    <property type="component" value="Chromosome 9b"/>
</dbReference>
<dbReference type="InterPro" id="IPR011004">
    <property type="entry name" value="Trimer_LpxA-like_sf"/>
</dbReference>
<gene>
    <name evidence="3" type="ORF">OEZ85_009741</name>
</gene>
<accession>A0ABY8UAY9</accession>
<evidence type="ECO:0008006" key="5">
    <source>
        <dbReference type="Google" id="ProtNLM"/>
    </source>
</evidence>
<protein>
    <recommendedName>
        <fullName evidence="5">Gamma carbonic anhydrase</fullName>
    </recommendedName>
</protein>
<name>A0ABY8UAY9_TETOB</name>
<dbReference type="Pfam" id="PF00132">
    <property type="entry name" value="Hexapep"/>
    <property type="match status" value="1"/>
</dbReference>
<evidence type="ECO:0000256" key="2">
    <source>
        <dbReference type="ARBA" id="ARBA00034694"/>
    </source>
</evidence>
<evidence type="ECO:0000256" key="1">
    <source>
        <dbReference type="ARBA" id="ARBA00023595"/>
    </source>
</evidence>
<comment type="subcellular location">
    <subcellularLocation>
        <location evidence="2">Mitochondrion membrane</location>
        <topology evidence="2">Peripheral membrane protein</topology>
        <orientation evidence="2">Matrix side</orientation>
    </subcellularLocation>
</comment>
<sequence length="325" mass="33892">MATEDPGETQYSTGKMPFTVVHLGRHPKPKDLIGKAMYALGGMMRGLGTALDSIGVVVQGPYARHDHLVPNTAWMPFEANADIKPAAGAQQQVPFNPRLRESPALDIVAPLKKGSAGFVAPNAKVIGNVSLGSQVSIWYGAVLRGDINAITVGDKTNIQDNVVVHVARHSLTSAPAGGPKPTVIGSAVTIGHGATLHACTIGDGCLVGMGATLLDGVVLEPGSIVGAGAVVPPGAVVKSGEIWAGAPAKLLRKLSAEEKGFVAASADNYAKLATEHRIENGKLFEEVFLDAAIAEEREWRSLTDIDLHMGIARDDQTQLVLATRG</sequence>
<reference evidence="3 4" key="1">
    <citation type="submission" date="2023-05" db="EMBL/GenBank/DDBJ databases">
        <title>A 100% complete, gapless, phased diploid assembly of the Scenedesmus obliquus UTEX 3031 genome.</title>
        <authorList>
            <person name="Biondi T.C."/>
            <person name="Hanschen E.R."/>
            <person name="Kwon T."/>
            <person name="Eng W."/>
            <person name="Kruse C.P.S."/>
            <person name="Koehler S.I."/>
            <person name="Kunde Y."/>
            <person name="Gleasner C.D."/>
            <person name="You Mak K.T."/>
            <person name="Polle J."/>
            <person name="Hovde B.T."/>
            <person name="Starkenburg S.R."/>
        </authorList>
    </citation>
    <scope>NUCLEOTIDE SEQUENCE [LARGE SCALE GENOMIC DNA]</scope>
    <source>
        <strain evidence="3 4">DOE0152z</strain>
    </source>
</reference>
<dbReference type="Gene3D" id="2.160.10.10">
    <property type="entry name" value="Hexapeptide repeat proteins"/>
    <property type="match status" value="1"/>
</dbReference>
<dbReference type="EMBL" id="CP126216">
    <property type="protein sequence ID" value="WIA18274.1"/>
    <property type="molecule type" value="Genomic_DNA"/>
</dbReference>
<comment type="similarity">
    <text evidence="1">Belongs to the gamma-class carbonic anhydrase family.</text>
</comment>
<dbReference type="InterPro" id="IPR047324">
    <property type="entry name" value="LbH_gamma_CA-like"/>
</dbReference>
<keyword evidence="4" id="KW-1185">Reference proteome</keyword>
<organism evidence="3 4">
    <name type="scientific">Tetradesmus obliquus</name>
    <name type="common">Green alga</name>
    <name type="synonym">Acutodesmus obliquus</name>
    <dbReference type="NCBI Taxonomy" id="3088"/>
    <lineage>
        <taxon>Eukaryota</taxon>
        <taxon>Viridiplantae</taxon>
        <taxon>Chlorophyta</taxon>
        <taxon>core chlorophytes</taxon>
        <taxon>Chlorophyceae</taxon>
        <taxon>CS clade</taxon>
        <taxon>Sphaeropleales</taxon>
        <taxon>Scenedesmaceae</taxon>
        <taxon>Tetradesmus</taxon>
    </lineage>
</organism>
<evidence type="ECO:0000313" key="3">
    <source>
        <dbReference type="EMBL" id="WIA18274.1"/>
    </source>
</evidence>
<dbReference type="SUPFAM" id="SSF51161">
    <property type="entry name" value="Trimeric LpxA-like enzymes"/>
    <property type="match status" value="1"/>
</dbReference>
<proteinExistence type="inferred from homology"/>
<dbReference type="InterPro" id="IPR050484">
    <property type="entry name" value="Transf_Hexapept/Carb_Anhydrase"/>
</dbReference>
<dbReference type="CDD" id="cd04645">
    <property type="entry name" value="LbH_gamma_CA_like"/>
    <property type="match status" value="1"/>
</dbReference>
<dbReference type="PANTHER" id="PTHR13061:SF50">
    <property type="entry name" value="GAMMA CARBONIC ANHYDRASE 1, MITOCHONDRIAL"/>
    <property type="match status" value="1"/>
</dbReference>